<sequence>MPGFILHLGASVLCSHGGQAQPTVVSPRVTVNGQPIVTQPNPYTVVGCALPPPPNGNGPCVTAQWVTASIRVTSMGMPVLLLDSQAVCLPTGTPLIIGATQTRVNAI</sequence>
<name>A0A433V8Q1_9CYAN</name>
<dbReference type="Proteomes" id="UP000271624">
    <property type="component" value="Unassembled WGS sequence"/>
</dbReference>
<reference evidence="1" key="2">
    <citation type="journal article" date="2019" name="Genome Biol. Evol.">
        <title>Day and night: Metabolic profiles and evolutionary relationships of six axenic non-marine cyanobacteria.</title>
        <authorList>
            <person name="Will S.E."/>
            <person name="Henke P."/>
            <person name="Boedeker C."/>
            <person name="Huang S."/>
            <person name="Brinkmann H."/>
            <person name="Rohde M."/>
            <person name="Jarek M."/>
            <person name="Friedl T."/>
            <person name="Seufert S."/>
            <person name="Schumacher M."/>
            <person name="Overmann J."/>
            <person name="Neumann-Schaal M."/>
            <person name="Petersen J."/>
        </authorList>
    </citation>
    <scope>NUCLEOTIDE SEQUENCE [LARGE SCALE GENOMIC DNA]</scope>
    <source>
        <strain evidence="1">PCC 7102</strain>
    </source>
</reference>
<dbReference type="OrthoDB" id="675629at2"/>
<dbReference type="RefSeq" id="WP_073619013.1">
    <property type="nucleotide sequence ID" value="NZ_RSCL01000016.1"/>
</dbReference>
<proteinExistence type="predicted"/>
<keyword evidence="2" id="KW-1185">Reference proteome</keyword>
<accession>A0A433V8Q1</accession>
<evidence type="ECO:0000313" key="2">
    <source>
        <dbReference type="Proteomes" id="UP000271624"/>
    </source>
</evidence>
<organism evidence="1 2">
    <name type="scientific">Dulcicalothrix desertica PCC 7102</name>
    <dbReference type="NCBI Taxonomy" id="232991"/>
    <lineage>
        <taxon>Bacteria</taxon>
        <taxon>Bacillati</taxon>
        <taxon>Cyanobacteriota</taxon>
        <taxon>Cyanophyceae</taxon>
        <taxon>Nostocales</taxon>
        <taxon>Calotrichaceae</taxon>
        <taxon>Dulcicalothrix</taxon>
    </lineage>
</organism>
<evidence type="ECO:0008006" key="3">
    <source>
        <dbReference type="Google" id="ProtNLM"/>
    </source>
</evidence>
<protein>
    <recommendedName>
        <fullName evidence="3">DUF4280 domain-containing protein</fullName>
    </recommendedName>
</protein>
<comment type="caution">
    <text evidence="1">The sequence shown here is derived from an EMBL/GenBank/DDBJ whole genome shotgun (WGS) entry which is preliminary data.</text>
</comment>
<gene>
    <name evidence="1" type="ORF">DSM106972_059510</name>
</gene>
<dbReference type="AlphaFoldDB" id="A0A433V8Q1"/>
<evidence type="ECO:0000313" key="1">
    <source>
        <dbReference type="EMBL" id="RUT02473.1"/>
    </source>
</evidence>
<reference evidence="1" key="1">
    <citation type="submission" date="2018-12" db="EMBL/GenBank/DDBJ databases">
        <authorList>
            <person name="Will S."/>
            <person name="Neumann-Schaal M."/>
            <person name="Henke P."/>
        </authorList>
    </citation>
    <scope>NUCLEOTIDE SEQUENCE</scope>
    <source>
        <strain evidence="1">PCC 7102</strain>
    </source>
</reference>
<dbReference type="EMBL" id="RSCL01000016">
    <property type="protein sequence ID" value="RUT02473.1"/>
    <property type="molecule type" value="Genomic_DNA"/>
</dbReference>